<dbReference type="InterPro" id="IPR053361">
    <property type="entry name" value="Vulval_dev_neg_regulator"/>
</dbReference>
<dbReference type="AlphaFoldDB" id="A0A1I7X6A6"/>
<reference evidence="2" key="1">
    <citation type="submission" date="2016-11" db="UniProtKB">
        <authorList>
            <consortium name="WormBaseParasite"/>
        </authorList>
    </citation>
    <scope>IDENTIFICATION</scope>
</reference>
<protein>
    <submittedName>
        <fullName evidence="2">ZP domain-containing protein</fullName>
    </submittedName>
</protein>
<organism evidence="1 2">
    <name type="scientific">Heterorhabditis bacteriophora</name>
    <name type="common">Entomopathogenic nematode worm</name>
    <dbReference type="NCBI Taxonomy" id="37862"/>
    <lineage>
        <taxon>Eukaryota</taxon>
        <taxon>Metazoa</taxon>
        <taxon>Ecdysozoa</taxon>
        <taxon>Nematoda</taxon>
        <taxon>Chromadorea</taxon>
        <taxon>Rhabditida</taxon>
        <taxon>Rhabditina</taxon>
        <taxon>Rhabditomorpha</taxon>
        <taxon>Strongyloidea</taxon>
        <taxon>Heterorhabditidae</taxon>
        <taxon>Heterorhabditis</taxon>
    </lineage>
</organism>
<keyword evidence="1" id="KW-1185">Reference proteome</keyword>
<name>A0A1I7X6A6_HETBA</name>
<dbReference type="WBParaSite" id="Hba_12931">
    <property type="protein sequence ID" value="Hba_12931"/>
    <property type="gene ID" value="Hba_12931"/>
</dbReference>
<dbReference type="PANTHER" id="PTHR48233">
    <property type="entry name" value="MUCIN 4B, ISOFORM B-RELATED"/>
    <property type="match status" value="1"/>
</dbReference>
<evidence type="ECO:0000313" key="1">
    <source>
        <dbReference type="Proteomes" id="UP000095283"/>
    </source>
</evidence>
<sequence>MLRTLTLSDGLVIAWQIAYILFPTVYGHLDSEGQFFRFAFVRDAKVDINNQTLSVTVINANSEPCNFTLNLRETCHSNLIPKTVLVKRKAAAEVRIPSWYGFRYATFGSAQVGTGPNQTLIANASCPVTVIANNYESSSQKGDSFLVLPTTWSFPGNTYSFSLPPAPEKEYHQITIIPTDVDSQITLIVKSLSDPLNFTAPFGDQPTTYFAMITYGKPWSYQIHSDKPIQVVAGVTCAGAEKGCDHAAFMPQPLPSQEINPNETSVLHSFCEKNFESTVNFVAEKSYIHVTRYLDGNDGSGAFLTTVPSVSQFINESSSFYTRNDNDTLEIICNLYSCLNMKIDNESLGDYNYTKRKMINNKMFFSIRLVIPKKGFHIIDIPSTFESSYIYYVTGKNLKSSYGYLPAVKKPSFTPPSTKPTTPSYQTTTSALLTTTTPSYQTTTSALLTTTTPSYQTTTSALLTTTTPSYQTTTSALLTTTTPSYQTTTSALLTTTTPSTKISRERQTAPFIALMLSAHLVMLMQ</sequence>
<dbReference type="Proteomes" id="UP000095283">
    <property type="component" value="Unplaced"/>
</dbReference>
<accession>A0A1I7X6A6</accession>
<evidence type="ECO:0000313" key="2">
    <source>
        <dbReference type="WBParaSite" id="Hba_12931"/>
    </source>
</evidence>
<proteinExistence type="predicted"/>
<dbReference type="PANTHER" id="PTHR48233:SF4">
    <property type="entry name" value="MUCIN 4B, ISOFORM B-RELATED"/>
    <property type="match status" value="1"/>
</dbReference>